<protein>
    <submittedName>
        <fullName evidence="6">Uncharacterized protein</fullName>
    </submittedName>
</protein>
<accession>A0A5N6XV90</accession>
<dbReference type="InterPro" id="IPR016461">
    <property type="entry name" value="COMT-like"/>
</dbReference>
<dbReference type="OrthoDB" id="1606438at2759"/>
<gene>
    <name evidence="6" type="ORF">BDV24DRAFT_177927</name>
</gene>
<dbReference type="PROSITE" id="PS51683">
    <property type="entry name" value="SAM_OMT_II"/>
    <property type="match status" value="1"/>
</dbReference>
<dbReference type="InterPro" id="IPR012967">
    <property type="entry name" value="COMT_dimerisation"/>
</dbReference>
<name>A0A5N6XV90_9EURO</name>
<dbReference type="GO" id="GO:0046983">
    <property type="term" value="F:protein dimerization activity"/>
    <property type="evidence" value="ECO:0007669"/>
    <property type="project" value="InterPro"/>
</dbReference>
<evidence type="ECO:0000256" key="2">
    <source>
        <dbReference type="ARBA" id="ARBA00022679"/>
    </source>
</evidence>
<keyword evidence="2" id="KW-0808">Transferase</keyword>
<dbReference type="PANTHER" id="PTHR43712:SF2">
    <property type="entry name" value="O-METHYLTRANSFERASE CICE"/>
    <property type="match status" value="1"/>
</dbReference>
<dbReference type="GO" id="GO:0032259">
    <property type="term" value="P:methylation"/>
    <property type="evidence" value="ECO:0007669"/>
    <property type="project" value="UniProtKB-KW"/>
</dbReference>
<dbReference type="InterPro" id="IPR001077">
    <property type="entry name" value="COMT_C"/>
</dbReference>
<evidence type="ECO:0000259" key="4">
    <source>
        <dbReference type="Pfam" id="PF00891"/>
    </source>
</evidence>
<evidence type="ECO:0000259" key="5">
    <source>
        <dbReference type="Pfam" id="PF08100"/>
    </source>
</evidence>
<dbReference type="SUPFAM" id="SSF46785">
    <property type="entry name" value="Winged helix' DNA-binding domain"/>
    <property type="match status" value="1"/>
</dbReference>
<dbReference type="EMBL" id="ML737185">
    <property type="protein sequence ID" value="KAE8337061.1"/>
    <property type="molecule type" value="Genomic_DNA"/>
</dbReference>
<dbReference type="PANTHER" id="PTHR43712">
    <property type="entry name" value="PUTATIVE (AFU_ORTHOLOGUE AFUA_4G14580)-RELATED"/>
    <property type="match status" value="1"/>
</dbReference>
<keyword evidence="1" id="KW-0489">Methyltransferase</keyword>
<sequence>MGDAVCYGNNCGVSALFGVFTGSGVSAKVHCTELRWPEGHSPPFAIANVSITRPKAIILLFLINFSISKIMESLLQLETALRAVVEESKRPNAAAAFASLRRADPNNDPALTAVASRVVDLASEITQLLEPAYLALADHLFGYQHTQCLAAVVELRIPDYLAPGPQTFEQLSISSGARRDRLRQVLRLLYNNGVFSYDAETDSVRNNEASEMLKQEHWTQWHRWASVCSKQFYQMAQGLPRAMADGVTRSPAQVHYDTDESMFSYLERNGTMVQLRECMGGAAIAQTPGMIAGYPWADLSNHTLFDLGGGDGSLIAGLLRAIPTLQGGIMDTPRVLPFLQEGFHQPSSKYADVASRIPPERVIAGDFLQEVIPSEAYVMRWCLHDWNDEQACQILRNIRRSIINSPVSRLIVLESVLADGRWGRMSRLGDINVMVTAEHGQERTETQWRQLAACTGWKVVSITQLPGAWPSAIDMRPVERPENV</sequence>
<organism evidence="6">
    <name type="scientific">Aspergillus arachidicola</name>
    <dbReference type="NCBI Taxonomy" id="656916"/>
    <lineage>
        <taxon>Eukaryota</taxon>
        <taxon>Fungi</taxon>
        <taxon>Dikarya</taxon>
        <taxon>Ascomycota</taxon>
        <taxon>Pezizomycotina</taxon>
        <taxon>Eurotiomycetes</taxon>
        <taxon>Eurotiomycetidae</taxon>
        <taxon>Eurotiales</taxon>
        <taxon>Aspergillaceae</taxon>
        <taxon>Aspergillus</taxon>
        <taxon>Aspergillus subgen. Circumdati</taxon>
    </lineage>
</organism>
<dbReference type="Proteomes" id="UP000325558">
    <property type="component" value="Unassembled WGS sequence"/>
</dbReference>
<feature type="domain" description="O-methyltransferase dimerisation" evidence="5">
    <location>
        <begin position="138"/>
        <end position="213"/>
    </location>
</feature>
<reference evidence="6" key="1">
    <citation type="submission" date="2019-04" db="EMBL/GenBank/DDBJ databases">
        <title>Friends and foes A comparative genomics study of 23 Aspergillus species from section Flavi.</title>
        <authorList>
            <consortium name="DOE Joint Genome Institute"/>
            <person name="Kjaerbolling I."/>
            <person name="Vesth T."/>
            <person name="Frisvad J.C."/>
            <person name="Nybo J.L."/>
            <person name="Theobald S."/>
            <person name="Kildgaard S."/>
            <person name="Isbrandt T."/>
            <person name="Kuo A."/>
            <person name="Sato A."/>
            <person name="Lyhne E.K."/>
            <person name="Kogle M.E."/>
            <person name="Wiebenga A."/>
            <person name="Kun R.S."/>
            <person name="Lubbers R.J."/>
            <person name="Makela M.R."/>
            <person name="Barry K."/>
            <person name="Chovatia M."/>
            <person name="Clum A."/>
            <person name="Daum C."/>
            <person name="Haridas S."/>
            <person name="He G."/>
            <person name="LaButti K."/>
            <person name="Lipzen A."/>
            <person name="Mondo S."/>
            <person name="Riley R."/>
            <person name="Salamov A."/>
            <person name="Simmons B.A."/>
            <person name="Magnuson J.K."/>
            <person name="Henrissat B."/>
            <person name="Mortensen U.H."/>
            <person name="Larsen T.O."/>
            <person name="Devries R.P."/>
            <person name="Grigoriev I.V."/>
            <person name="Machida M."/>
            <person name="Baker S.E."/>
            <person name="Andersen M.R."/>
        </authorList>
    </citation>
    <scope>NUCLEOTIDE SEQUENCE</scope>
    <source>
        <strain evidence="6">CBS 117612</strain>
    </source>
</reference>
<proteinExistence type="predicted"/>
<dbReference type="Pfam" id="PF00891">
    <property type="entry name" value="Methyltransf_2"/>
    <property type="match status" value="1"/>
</dbReference>
<dbReference type="GO" id="GO:0008171">
    <property type="term" value="F:O-methyltransferase activity"/>
    <property type="evidence" value="ECO:0007669"/>
    <property type="project" value="InterPro"/>
</dbReference>
<evidence type="ECO:0000256" key="1">
    <source>
        <dbReference type="ARBA" id="ARBA00022603"/>
    </source>
</evidence>
<evidence type="ECO:0000256" key="3">
    <source>
        <dbReference type="ARBA" id="ARBA00022691"/>
    </source>
</evidence>
<keyword evidence="3" id="KW-0949">S-adenosyl-L-methionine</keyword>
<evidence type="ECO:0000313" key="6">
    <source>
        <dbReference type="EMBL" id="KAE8337061.1"/>
    </source>
</evidence>
<dbReference type="InterPro" id="IPR036388">
    <property type="entry name" value="WH-like_DNA-bd_sf"/>
</dbReference>
<dbReference type="InterPro" id="IPR036390">
    <property type="entry name" value="WH_DNA-bd_sf"/>
</dbReference>
<dbReference type="InterPro" id="IPR029063">
    <property type="entry name" value="SAM-dependent_MTases_sf"/>
</dbReference>
<dbReference type="Gene3D" id="3.40.50.150">
    <property type="entry name" value="Vaccinia Virus protein VP39"/>
    <property type="match status" value="1"/>
</dbReference>
<dbReference type="Pfam" id="PF08100">
    <property type="entry name" value="Dimerisation"/>
    <property type="match status" value="1"/>
</dbReference>
<feature type="domain" description="O-methyltransferase C-terminal" evidence="4">
    <location>
        <begin position="302"/>
        <end position="457"/>
    </location>
</feature>
<dbReference type="GO" id="GO:0044550">
    <property type="term" value="P:secondary metabolite biosynthetic process"/>
    <property type="evidence" value="ECO:0007669"/>
    <property type="project" value="UniProtKB-ARBA"/>
</dbReference>
<dbReference type="Gene3D" id="1.10.10.10">
    <property type="entry name" value="Winged helix-like DNA-binding domain superfamily/Winged helix DNA-binding domain"/>
    <property type="match status" value="1"/>
</dbReference>
<dbReference type="AlphaFoldDB" id="A0A5N6XV90"/>
<dbReference type="SUPFAM" id="SSF53335">
    <property type="entry name" value="S-adenosyl-L-methionine-dependent methyltransferases"/>
    <property type="match status" value="1"/>
</dbReference>